<dbReference type="PANTHER" id="PTHR13087">
    <property type="entry name" value="NF-KAPPA B ACTIVATING PROTEIN"/>
    <property type="match status" value="1"/>
</dbReference>
<dbReference type="Pfam" id="PF06047">
    <property type="entry name" value="Nkap_C"/>
    <property type="match status" value="1"/>
</dbReference>
<comment type="similarity">
    <text evidence="1">Belongs to the NKAP family.</text>
</comment>
<feature type="compositionally biased region" description="Basic and acidic residues" evidence="2">
    <location>
        <begin position="108"/>
        <end position="126"/>
    </location>
</feature>
<dbReference type="OMA" id="HGKQWGD"/>
<feature type="compositionally biased region" description="Basic and acidic residues" evidence="2">
    <location>
        <begin position="39"/>
        <end position="73"/>
    </location>
</feature>
<gene>
    <name evidence="4" type="primary">Dere\GG12138</name>
    <name evidence="4" type="ORF">Dere_GG12138</name>
</gene>
<dbReference type="KEGG" id="der:6554904"/>
<evidence type="ECO:0000313" key="5">
    <source>
        <dbReference type="Proteomes" id="UP000008711"/>
    </source>
</evidence>
<dbReference type="EMBL" id="CH954182">
    <property type="protein sequence ID" value="EDV53459.1"/>
    <property type="molecule type" value="Genomic_DNA"/>
</dbReference>
<feature type="compositionally biased region" description="Low complexity" evidence="2">
    <location>
        <begin position="80"/>
        <end position="99"/>
    </location>
</feature>
<name>B3P855_DROER</name>
<dbReference type="GO" id="GO:0005634">
    <property type="term" value="C:nucleus"/>
    <property type="evidence" value="ECO:0007669"/>
    <property type="project" value="EnsemblMetazoa"/>
</dbReference>
<sequence>MRSRSRSRSRQRQRRRSVSRARSRSERRTYQKPQHRRSVSRERERDRVRERELHRERTSNRNSRRSREKDAVPHRRRTRSASSRSSSSSSDSSSCSRSPSKNRKSRPKSVDRWPNDRFHENNDRRQNPFRGRAAEGSFINDPAEPSSRSQHRGRGPSNYHFKGDSKAVNARRNQRVRIGEEGVPEVWGKSPSRPESNEVELVKGSYIGPKKKKKKGKSKHKKSEKKSKKKSKKSKKKKSKKESSSSSSSSSSEDSSDESSSSSSSSDSEDESDEEDVWLEKTADGIKKPKKKKSSASKKDKKSKKKKKKRKSEVEKSKKSSSSSASKSKNKESSTHNDEDVGPSLRPGGSLNQKDFGKALLPGEGAAMAAYIAEGKRIPRRGEIGLTSDEIANFESVGYVMSGSRHRRMEAVRIRKENQLYSADEKRALAMFSKEERQKRENKILSQFKDMIHSKLQAKEKK</sequence>
<feature type="region of interest" description="Disordered" evidence="2">
    <location>
        <begin position="1"/>
        <end position="357"/>
    </location>
</feature>
<dbReference type="Proteomes" id="UP000008711">
    <property type="component" value="Unassembled WGS sequence"/>
</dbReference>
<dbReference type="PhylomeDB" id="B3P855"/>
<proteinExistence type="inferred from homology"/>
<dbReference type="GO" id="GO:0003682">
    <property type="term" value="F:chromatin binding"/>
    <property type="evidence" value="ECO:0007669"/>
    <property type="project" value="InterPro"/>
</dbReference>
<protein>
    <submittedName>
        <fullName evidence="4">GG12138</fullName>
    </submittedName>
</protein>
<dbReference type="HOGENOM" id="CLU_032439_1_0_1"/>
<feature type="domain" description="NF-kappa-B-activating protein C-terminal" evidence="3">
    <location>
        <begin position="354"/>
        <end position="453"/>
    </location>
</feature>
<dbReference type="GO" id="GO:0010468">
    <property type="term" value="P:regulation of gene expression"/>
    <property type="evidence" value="ECO:0007669"/>
    <property type="project" value="TreeGrafter"/>
</dbReference>
<dbReference type="InterPro" id="IPR040466">
    <property type="entry name" value="NKAP"/>
</dbReference>
<feature type="compositionally biased region" description="Basic residues" evidence="2">
    <location>
        <begin position="1"/>
        <end position="22"/>
    </location>
</feature>
<dbReference type="OrthoDB" id="273141at2759"/>
<reference evidence="4 5" key="1">
    <citation type="journal article" date="2007" name="Nature">
        <title>Evolution of genes and genomes on the Drosophila phylogeny.</title>
        <authorList>
            <consortium name="Drosophila 12 Genomes Consortium"/>
            <person name="Clark A.G."/>
            <person name="Eisen M.B."/>
            <person name="Smith D.R."/>
            <person name="Bergman C.M."/>
            <person name="Oliver B."/>
            <person name="Markow T.A."/>
            <person name="Kaufman T.C."/>
            <person name="Kellis M."/>
            <person name="Gelbart W."/>
            <person name="Iyer V.N."/>
            <person name="Pollard D.A."/>
            <person name="Sackton T.B."/>
            <person name="Larracuente A.M."/>
            <person name="Singh N.D."/>
            <person name="Abad J.P."/>
            <person name="Abt D.N."/>
            <person name="Adryan B."/>
            <person name="Aguade M."/>
            <person name="Akashi H."/>
            <person name="Anderson W.W."/>
            <person name="Aquadro C.F."/>
            <person name="Ardell D.H."/>
            <person name="Arguello R."/>
            <person name="Artieri C.G."/>
            <person name="Barbash D.A."/>
            <person name="Barker D."/>
            <person name="Barsanti P."/>
            <person name="Batterham P."/>
            <person name="Batzoglou S."/>
            <person name="Begun D."/>
            <person name="Bhutkar A."/>
            <person name="Blanco E."/>
            <person name="Bosak S.A."/>
            <person name="Bradley R.K."/>
            <person name="Brand A.D."/>
            <person name="Brent M.R."/>
            <person name="Brooks A.N."/>
            <person name="Brown R.H."/>
            <person name="Butlin R.K."/>
            <person name="Caggese C."/>
            <person name="Calvi B.R."/>
            <person name="Bernardo de Carvalho A."/>
            <person name="Caspi A."/>
            <person name="Castrezana S."/>
            <person name="Celniker S.E."/>
            <person name="Chang J.L."/>
            <person name="Chapple C."/>
            <person name="Chatterji S."/>
            <person name="Chinwalla A."/>
            <person name="Civetta A."/>
            <person name="Clifton S.W."/>
            <person name="Comeron J.M."/>
            <person name="Costello J.C."/>
            <person name="Coyne J.A."/>
            <person name="Daub J."/>
            <person name="David R.G."/>
            <person name="Delcher A.L."/>
            <person name="Delehaunty K."/>
            <person name="Do C.B."/>
            <person name="Ebling H."/>
            <person name="Edwards K."/>
            <person name="Eickbush T."/>
            <person name="Evans J.D."/>
            <person name="Filipski A."/>
            <person name="Findeiss S."/>
            <person name="Freyhult E."/>
            <person name="Fulton L."/>
            <person name="Fulton R."/>
            <person name="Garcia A.C."/>
            <person name="Gardiner A."/>
            <person name="Garfield D.A."/>
            <person name="Garvin B.E."/>
            <person name="Gibson G."/>
            <person name="Gilbert D."/>
            <person name="Gnerre S."/>
            <person name="Godfrey J."/>
            <person name="Good R."/>
            <person name="Gotea V."/>
            <person name="Gravely B."/>
            <person name="Greenberg A.J."/>
            <person name="Griffiths-Jones S."/>
            <person name="Gross S."/>
            <person name="Guigo R."/>
            <person name="Gustafson E.A."/>
            <person name="Haerty W."/>
            <person name="Hahn M.W."/>
            <person name="Halligan D.L."/>
            <person name="Halpern A.L."/>
            <person name="Halter G.M."/>
            <person name="Han M.V."/>
            <person name="Heger A."/>
            <person name="Hillier L."/>
            <person name="Hinrichs A.S."/>
            <person name="Holmes I."/>
            <person name="Hoskins R.A."/>
            <person name="Hubisz M.J."/>
            <person name="Hultmark D."/>
            <person name="Huntley M.A."/>
            <person name="Jaffe D.B."/>
            <person name="Jagadeeshan S."/>
            <person name="Jeck W.R."/>
            <person name="Johnson J."/>
            <person name="Jones C.D."/>
            <person name="Jordan W.C."/>
            <person name="Karpen G.H."/>
            <person name="Kataoka E."/>
            <person name="Keightley P.D."/>
            <person name="Kheradpour P."/>
            <person name="Kirkness E.F."/>
            <person name="Koerich L.B."/>
            <person name="Kristiansen K."/>
            <person name="Kudrna D."/>
            <person name="Kulathinal R.J."/>
            <person name="Kumar S."/>
            <person name="Kwok R."/>
            <person name="Lander E."/>
            <person name="Langley C.H."/>
            <person name="Lapoint R."/>
            <person name="Lazzaro B.P."/>
            <person name="Lee S.J."/>
            <person name="Levesque L."/>
            <person name="Li R."/>
            <person name="Lin C.F."/>
            <person name="Lin M.F."/>
            <person name="Lindblad-Toh K."/>
            <person name="Llopart A."/>
            <person name="Long M."/>
            <person name="Low L."/>
            <person name="Lozovsky E."/>
            <person name="Lu J."/>
            <person name="Luo M."/>
            <person name="Machado C.A."/>
            <person name="Makalowski W."/>
            <person name="Marzo M."/>
            <person name="Matsuda M."/>
            <person name="Matzkin L."/>
            <person name="McAllister B."/>
            <person name="McBride C.S."/>
            <person name="McKernan B."/>
            <person name="McKernan K."/>
            <person name="Mendez-Lago M."/>
            <person name="Minx P."/>
            <person name="Mollenhauer M.U."/>
            <person name="Montooth K."/>
            <person name="Mount S.M."/>
            <person name="Mu X."/>
            <person name="Myers E."/>
            <person name="Negre B."/>
            <person name="Newfeld S."/>
            <person name="Nielsen R."/>
            <person name="Noor M.A."/>
            <person name="O'Grady P."/>
            <person name="Pachter L."/>
            <person name="Papaceit M."/>
            <person name="Parisi M.J."/>
            <person name="Parisi M."/>
            <person name="Parts L."/>
            <person name="Pedersen J.S."/>
            <person name="Pesole G."/>
            <person name="Phillippy A.M."/>
            <person name="Ponting C.P."/>
            <person name="Pop M."/>
            <person name="Porcelli D."/>
            <person name="Powell J.R."/>
            <person name="Prohaska S."/>
            <person name="Pruitt K."/>
            <person name="Puig M."/>
            <person name="Quesneville H."/>
            <person name="Ram K.R."/>
            <person name="Rand D."/>
            <person name="Rasmussen M.D."/>
            <person name="Reed L.K."/>
            <person name="Reenan R."/>
            <person name="Reily A."/>
            <person name="Remington K.A."/>
            <person name="Rieger T.T."/>
            <person name="Ritchie M.G."/>
            <person name="Robin C."/>
            <person name="Rogers Y.H."/>
            <person name="Rohde C."/>
            <person name="Rozas J."/>
            <person name="Rubenfield M.J."/>
            <person name="Ruiz A."/>
            <person name="Russo S."/>
            <person name="Salzberg S.L."/>
            <person name="Sanchez-Gracia A."/>
            <person name="Saranga D.J."/>
            <person name="Sato H."/>
            <person name="Schaeffer S.W."/>
            <person name="Schatz M.C."/>
            <person name="Schlenke T."/>
            <person name="Schwartz R."/>
            <person name="Segarra C."/>
            <person name="Singh R.S."/>
            <person name="Sirot L."/>
            <person name="Sirota M."/>
            <person name="Sisneros N.B."/>
            <person name="Smith C.D."/>
            <person name="Smith T.F."/>
            <person name="Spieth J."/>
            <person name="Stage D.E."/>
            <person name="Stark A."/>
            <person name="Stephan W."/>
            <person name="Strausberg R.L."/>
            <person name="Strempel S."/>
            <person name="Sturgill D."/>
            <person name="Sutton G."/>
            <person name="Sutton G.G."/>
            <person name="Tao W."/>
            <person name="Teichmann S."/>
            <person name="Tobari Y.N."/>
            <person name="Tomimura Y."/>
            <person name="Tsolas J.M."/>
            <person name="Valente V.L."/>
            <person name="Venter E."/>
            <person name="Venter J.C."/>
            <person name="Vicario S."/>
            <person name="Vieira F.G."/>
            <person name="Vilella A.J."/>
            <person name="Villasante A."/>
            <person name="Walenz B."/>
            <person name="Wang J."/>
            <person name="Wasserman M."/>
            <person name="Watts T."/>
            <person name="Wilson D."/>
            <person name="Wilson R.K."/>
            <person name="Wing R.A."/>
            <person name="Wolfner M.F."/>
            <person name="Wong A."/>
            <person name="Wong G.K."/>
            <person name="Wu C.I."/>
            <person name="Wu G."/>
            <person name="Yamamoto D."/>
            <person name="Yang H.P."/>
            <person name="Yang S.P."/>
            <person name="Yorke J.A."/>
            <person name="Yoshida K."/>
            <person name="Zdobnov E."/>
            <person name="Zhang P."/>
            <person name="Zhang Y."/>
            <person name="Zimin A.V."/>
            <person name="Baldwin J."/>
            <person name="Abdouelleil A."/>
            <person name="Abdulkadir J."/>
            <person name="Abebe A."/>
            <person name="Abera B."/>
            <person name="Abreu J."/>
            <person name="Acer S.C."/>
            <person name="Aftuck L."/>
            <person name="Alexander A."/>
            <person name="An P."/>
            <person name="Anderson E."/>
            <person name="Anderson S."/>
            <person name="Arachi H."/>
            <person name="Azer M."/>
            <person name="Bachantsang P."/>
            <person name="Barry A."/>
            <person name="Bayul T."/>
            <person name="Berlin A."/>
            <person name="Bessette D."/>
            <person name="Bloom T."/>
            <person name="Blye J."/>
            <person name="Boguslavskiy L."/>
            <person name="Bonnet C."/>
            <person name="Boukhgalter B."/>
            <person name="Bourzgui I."/>
            <person name="Brown A."/>
            <person name="Cahill P."/>
            <person name="Channer S."/>
            <person name="Cheshatsang Y."/>
            <person name="Chuda L."/>
            <person name="Citroen M."/>
            <person name="Collymore A."/>
            <person name="Cooke P."/>
            <person name="Costello M."/>
            <person name="D'Aco K."/>
            <person name="Daza R."/>
            <person name="De Haan G."/>
            <person name="DeGray S."/>
            <person name="DeMaso C."/>
            <person name="Dhargay N."/>
            <person name="Dooley K."/>
            <person name="Dooley E."/>
            <person name="Doricent M."/>
            <person name="Dorje P."/>
            <person name="Dorjee K."/>
            <person name="Dupes A."/>
            <person name="Elong R."/>
            <person name="Falk J."/>
            <person name="Farina A."/>
            <person name="Faro S."/>
            <person name="Ferguson D."/>
            <person name="Fisher S."/>
            <person name="Foley C.D."/>
            <person name="Franke A."/>
            <person name="Friedrich D."/>
            <person name="Gadbois L."/>
            <person name="Gearin G."/>
            <person name="Gearin C.R."/>
            <person name="Giannoukos G."/>
            <person name="Goode T."/>
            <person name="Graham J."/>
            <person name="Grandbois E."/>
            <person name="Grewal S."/>
            <person name="Gyaltsen K."/>
            <person name="Hafez N."/>
            <person name="Hagos B."/>
            <person name="Hall J."/>
            <person name="Henson C."/>
            <person name="Hollinger A."/>
            <person name="Honan T."/>
            <person name="Huard M.D."/>
            <person name="Hughes L."/>
            <person name="Hurhula B."/>
            <person name="Husby M.E."/>
            <person name="Kamat A."/>
            <person name="Kanga B."/>
            <person name="Kashin S."/>
            <person name="Khazanovich D."/>
            <person name="Kisner P."/>
            <person name="Lance K."/>
            <person name="Lara M."/>
            <person name="Lee W."/>
            <person name="Lennon N."/>
            <person name="Letendre F."/>
            <person name="LeVine R."/>
            <person name="Lipovsky A."/>
            <person name="Liu X."/>
            <person name="Liu J."/>
            <person name="Liu S."/>
            <person name="Lokyitsang T."/>
            <person name="Lokyitsang Y."/>
            <person name="Lubonja R."/>
            <person name="Lui A."/>
            <person name="MacDonald P."/>
            <person name="Magnisalis V."/>
            <person name="Maru K."/>
            <person name="Matthews C."/>
            <person name="McCusker W."/>
            <person name="McDonough S."/>
            <person name="Mehta T."/>
            <person name="Meldrim J."/>
            <person name="Meneus L."/>
            <person name="Mihai O."/>
            <person name="Mihalev A."/>
            <person name="Mihova T."/>
            <person name="Mittelman R."/>
            <person name="Mlenga V."/>
            <person name="Montmayeur A."/>
            <person name="Mulrain L."/>
            <person name="Navidi A."/>
            <person name="Naylor J."/>
            <person name="Negash T."/>
            <person name="Nguyen T."/>
            <person name="Nguyen N."/>
            <person name="Nicol R."/>
            <person name="Norbu C."/>
            <person name="Norbu N."/>
            <person name="Novod N."/>
            <person name="O'Neill B."/>
            <person name="Osman S."/>
            <person name="Markiewicz E."/>
            <person name="Oyono O.L."/>
            <person name="Patti C."/>
            <person name="Phunkhang P."/>
            <person name="Pierre F."/>
            <person name="Priest M."/>
            <person name="Raghuraman S."/>
            <person name="Rege F."/>
            <person name="Reyes R."/>
            <person name="Rise C."/>
            <person name="Rogov P."/>
            <person name="Ross K."/>
            <person name="Ryan E."/>
            <person name="Settipalli S."/>
            <person name="Shea T."/>
            <person name="Sherpa N."/>
            <person name="Shi L."/>
            <person name="Shih D."/>
            <person name="Sparrow T."/>
            <person name="Spaulding J."/>
            <person name="Stalker J."/>
            <person name="Stange-Thomann N."/>
            <person name="Stavropoulos S."/>
            <person name="Stone C."/>
            <person name="Strader C."/>
            <person name="Tesfaye S."/>
            <person name="Thomson T."/>
            <person name="Thoulutsang Y."/>
            <person name="Thoulutsang D."/>
            <person name="Topham K."/>
            <person name="Topping I."/>
            <person name="Tsamla T."/>
            <person name="Vassiliev H."/>
            <person name="Vo A."/>
            <person name="Wangchuk T."/>
            <person name="Wangdi T."/>
            <person name="Weiand M."/>
            <person name="Wilkinson J."/>
            <person name="Wilson A."/>
            <person name="Yadav S."/>
            <person name="Young G."/>
            <person name="Yu Q."/>
            <person name="Zembek L."/>
            <person name="Zhong D."/>
            <person name="Zimmer A."/>
            <person name="Zwirko Z."/>
            <person name="Jaffe D.B."/>
            <person name="Alvarez P."/>
            <person name="Brockman W."/>
            <person name="Butler J."/>
            <person name="Chin C."/>
            <person name="Gnerre S."/>
            <person name="Grabherr M."/>
            <person name="Kleber M."/>
            <person name="Mauceli E."/>
            <person name="MacCallum I."/>
        </authorList>
    </citation>
    <scope>NUCLEOTIDE SEQUENCE [LARGE SCALE GENOMIC DNA]</scope>
    <source>
        <strain evidence="4 5">TSC#14021-0224.01</strain>
    </source>
</reference>
<evidence type="ECO:0000256" key="2">
    <source>
        <dbReference type="SAM" id="MobiDB-lite"/>
    </source>
</evidence>
<reference evidence="4 5" key="2">
    <citation type="journal article" date="2008" name="Bioinformatics">
        <title>Assembly reconciliation.</title>
        <authorList>
            <person name="Zimin A.V."/>
            <person name="Smith D.R."/>
            <person name="Sutton G."/>
            <person name="Yorke J.A."/>
        </authorList>
    </citation>
    <scope>NUCLEOTIDE SEQUENCE [LARGE SCALE GENOMIC DNA]</scope>
    <source>
        <strain evidence="4 5">TSC#14021-0224.01</strain>
    </source>
</reference>
<feature type="compositionally biased region" description="Basic and acidic residues" evidence="2">
    <location>
        <begin position="278"/>
        <end position="287"/>
    </location>
</feature>
<organism evidence="4 5">
    <name type="scientific">Drosophila erecta</name>
    <name type="common">Fruit fly</name>
    <dbReference type="NCBI Taxonomy" id="7220"/>
    <lineage>
        <taxon>Eukaryota</taxon>
        <taxon>Metazoa</taxon>
        <taxon>Ecdysozoa</taxon>
        <taxon>Arthropoda</taxon>
        <taxon>Hexapoda</taxon>
        <taxon>Insecta</taxon>
        <taxon>Pterygota</taxon>
        <taxon>Neoptera</taxon>
        <taxon>Endopterygota</taxon>
        <taxon>Diptera</taxon>
        <taxon>Brachycera</taxon>
        <taxon>Muscomorpha</taxon>
        <taxon>Ephydroidea</taxon>
        <taxon>Drosophilidae</taxon>
        <taxon>Drosophila</taxon>
        <taxon>Sophophora</taxon>
    </lineage>
</organism>
<evidence type="ECO:0000313" key="4">
    <source>
        <dbReference type="EMBL" id="EDV53459.1"/>
    </source>
</evidence>
<evidence type="ECO:0000259" key="3">
    <source>
        <dbReference type="Pfam" id="PF06047"/>
    </source>
</evidence>
<keyword evidence="5" id="KW-1185">Reference proteome</keyword>
<dbReference type="InterPro" id="IPR009269">
    <property type="entry name" value="NKAP_C"/>
</dbReference>
<feature type="compositionally biased region" description="Basic and acidic residues" evidence="2">
    <location>
        <begin position="329"/>
        <end position="339"/>
    </location>
</feature>
<feature type="compositionally biased region" description="Low complexity" evidence="2">
    <location>
        <begin position="244"/>
        <end position="266"/>
    </location>
</feature>
<feature type="compositionally biased region" description="Basic residues" evidence="2">
    <location>
        <begin position="209"/>
        <end position="240"/>
    </location>
</feature>
<dbReference type="AlphaFoldDB" id="B3P855"/>
<feature type="compositionally biased region" description="Acidic residues" evidence="2">
    <location>
        <begin position="267"/>
        <end position="277"/>
    </location>
</feature>
<accession>B3P855</accession>
<dbReference type="PANTHER" id="PTHR13087:SF0">
    <property type="entry name" value="NFKB ACTIVATING PROTEIN LIKE"/>
    <property type="match status" value="1"/>
</dbReference>
<dbReference type="eggNOG" id="KOG2812">
    <property type="taxonomic scope" value="Eukaryota"/>
</dbReference>
<evidence type="ECO:0000256" key="1">
    <source>
        <dbReference type="ARBA" id="ARBA00009313"/>
    </source>
</evidence>
<feature type="compositionally biased region" description="Basic residues" evidence="2">
    <location>
        <begin position="288"/>
        <end position="311"/>
    </location>
</feature>